<dbReference type="EnsemblPlants" id="AUR62006098-RA">
    <property type="protein sequence ID" value="AUR62006098-RA:cds"/>
    <property type="gene ID" value="AUR62006098"/>
</dbReference>
<dbReference type="InterPro" id="IPR029058">
    <property type="entry name" value="AB_hydrolase_fold"/>
</dbReference>
<dbReference type="KEGG" id="cqi:110728699"/>
<dbReference type="Gene3D" id="3.40.50.1820">
    <property type="entry name" value="alpha/beta hydrolase"/>
    <property type="match status" value="1"/>
</dbReference>
<accession>A0A803L2K9</accession>
<dbReference type="RefSeq" id="XP_021764034.1">
    <property type="nucleotide sequence ID" value="XM_021908342.1"/>
</dbReference>
<dbReference type="PANTHER" id="PTHR31479:SF4">
    <property type="entry name" value="FUNGAL LIPASE-LIKE DOMAIN-CONTAINING PROTEIN"/>
    <property type="match status" value="1"/>
</dbReference>
<dbReference type="OrthoDB" id="1683975at2759"/>
<dbReference type="SMR" id="A0A803L2K9"/>
<proteinExistence type="predicted"/>
<name>A0A803L2K9_CHEQI</name>
<dbReference type="Gramene" id="AUR62006098-RA">
    <property type="protein sequence ID" value="AUR62006098-RA:cds"/>
    <property type="gene ID" value="AUR62006098"/>
</dbReference>
<protein>
    <recommendedName>
        <fullName evidence="3">Fungal lipase-like domain-containing protein</fullName>
    </recommendedName>
</protein>
<evidence type="ECO:0000313" key="1">
    <source>
        <dbReference type="EnsemblPlants" id="AUR62006098-RA:cds"/>
    </source>
</evidence>
<evidence type="ECO:0000313" key="2">
    <source>
        <dbReference type="Proteomes" id="UP000596660"/>
    </source>
</evidence>
<reference evidence="1" key="2">
    <citation type="submission" date="2021-03" db="UniProtKB">
        <authorList>
            <consortium name="EnsemblPlants"/>
        </authorList>
    </citation>
    <scope>IDENTIFICATION</scope>
</reference>
<gene>
    <name evidence="1" type="primary">LOC110728699</name>
</gene>
<evidence type="ECO:0008006" key="3">
    <source>
        <dbReference type="Google" id="ProtNLM"/>
    </source>
</evidence>
<keyword evidence="2" id="KW-1185">Reference proteome</keyword>
<reference evidence="1" key="1">
    <citation type="journal article" date="2017" name="Nature">
        <title>The genome of Chenopodium quinoa.</title>
        <authorList>
            <person name="Jarvis D.E."/>
            <person name="Ho Y.S."/>
            <person name="Lightfoot D.J."/>
            <person name="Schmoeckel S.M."/>
            <person name="Li B."/>
            <person name="Borm T.J.A."/>
            <person name="Ohyanagi H."/>
            <person name="Mineta K."/>
            <person name="Michell C.T."/>
            <person name="Saber N."/>
            <person name="Kharbatia N.M."/>
            <person name="Rupper R.R."/>
            <person name="Sharp A.R."/>
            <person name="Dally N."/>
            <person name="Boughton B.A."/>
            <person name="Woo Y.H."/>
            <person name="Gao G."/>
            <person name="Schijlen E.G.W.M."/>
            <person name="Guo X."/>
            <person name="Momin A.A."/>
            <person name="Negrao S."/>
            <person name="Al-Babili S."/>
            <person name="Gehring C."/>
            <person name="Roessner U."/>
            <person name="Jung C."/>
            <person name="Murphy K."/>
            <person name="Arold S.T."/>
            <person name="Gojobori T."/>
            <person name="van der Linden C.G."/>
            <person name="van Loo E.N."/>
            <person name="Jellen E.N."/>
            <person name="Maughan P.J."/>
            <person name="Tester M."/>
        </authorList>
    </citation>
    <scope>NUCLEOTIDE SEQUENCE [LARGE SCALE GENOMIC DNA]</scope>
    <source>
        <strain evidence="1">cv. PI 614886</strain>
    </source>
</reference>
<organism evidence="1 2">
    <name type="scientific">Chenopodium quinoa</name>
    <name type="common">Quinoa</name>
    <dbReference type="NCBI Taxonomy" id="63459"/>
    <lineage>
        <taxon>Eukaryota</taxon>
        <taxon>Viridiplantae</taxon>
        <taxon>Streptophyta</taxon>
        <taxon>Embryophyta</taxon>
        <taxon>Tracheophyta</taxon>
        <taxon>Spermatophyta</taxon>
        <taxon>Magnoliopsida</taxon>
        <taxon>eudicotyledons</taxon>
        <taxon>Gunneridae</taxon>
        <taxon>Pentapetalae</taxon>
        <taxon>Caryophyllales</taxon>
        <taxon>Chenopodiaceae</taxon>
        <taxon>Chenopodioideae</taxon>
        <taxon>Atripliceae</taxon>
        <taxon>Chenopodium</taxon>
    </lineage>
</organism>
<dbReference type="GeneID" id="110728699"/>
<dbReference type="RefSeq" id="XP_021764038.1">
    <property type="nucleotide sequence ID" value="XM_021908346.1"/>
</dbReference>
<dbReference type="OMA" id="RANWEIC"/>
<dbReference type="SUPFAM" id="SSF53474">
    <property type="entry name" value="alpha/beta-Hydrolases"/>
    <property type="match status" value="1"/>
</dbReference>
<sequence length="356" mass="40451">MEGKRGEDSDAIFSKWEFGISGPVHLTSADWRNPDHTRSVVASLIQGVYVLERDRQNKRTGNKALAPAWWDYFHFQCMKTLIDQIDLSIFGAIFEYKPRVIIPQQGVPPRYVIVFRGTLMETDTRKRDLYLDIQLPFSRLTRDSRYLIAFQEIQGILEISPKNVLLAGHSLGAAIALQAGKDMAKRGCHIETYLFNPPYTSAPIEKINNTYLKGKIRIAKSIVTAGIYQVAKKGIKNYNNSTKQHDSYSSLCSWIPNLFVNPSDPICCEYIGHFEHRGRMKELGMDQVDLIVTKHSLMSMLVGALGKDGEPPHLIPSALLTKNVKNVVQSVKEAHCVNQWWEPHSYCHSKLYVFEP</sequence>
<dbReference type="Proteomes" id="UP000596660">
    <property type="component" value="Unplaced"/>
</dbReference>
<dbReference type="AlphaFoldDB" id="A0A803L2K9"/>
<dbReference type="PANTHER" id="PTHR31479">
    <property type="entry name" value="ALPHA/BETA-HYDROLASES SUPERFAMILY PROTEIN"/>
    <property type="match status" value="1"/>
</dbReference>